<dbReference type="Proteomes" id="UP000588604">
    <property type="component" value="Unassembled WGS sequence"/>
</dbReference>
<organism evidence="1 2">
    <name type="scientific">Algoriphagus iocasae</name>
    <dbReference type="NCBI Taxonomy" id="1836499"/>
    <lineage>
        <taxon>Bacteria</taxon>
        <taxon>Pseudomonadati</taxon>
        <taxon>Bacteroidota</taxon>
        <taxon>Cytophagia</taxon>
        <taxon>Cytophagales</taxon>
        <taxon>Cyclobacteriaceae</taxon>
        <taxon>Algoriphagus</taxon>
    </lineage>
</organism>
<name>A0A841N106_9BACT</name>
<dbReference type="SUPFAM" id="SSF75011">
    <property type="entry name" value="3-carboxy-cis,cis-mucoante lactonizing enzyme"/>
    <property type="match status" value="1"/>
</dbReference>
<evidence type="ECO:0000313" key="2">
    <source>
        <dbReference type="Proteomes" id="UP000588604"/>
    </source>
</evidence>
<reference evidence="1 2" key="1">
    <citation type="submission" date="2020-08" db="EMBL/GenBank/DDBJ databases">
        <title>Genomic Encyclopedia of Type Strains, Phase IV (KMG-IV): sequencing the most valuable type-strain genomes for metagenomic binning, comparative biology and taxonomic classification.</title>
        <authorList>
            <person name="Goeker M."/>
        </authorList>
    </citation>
    <scope>NUCLEOTIDE SEQUENCE [LARGE SCALE GENOMIC DNA]</scope>
    <source>
        <strain evidence="1 2">DSM 102044</strain>
    </source>
</reference>
<dbReference type="AlphaFoldDB" id="A0A841N106"/>
<proteinExistence type="predicted"/>
<keyword evidence="2" id="KW-1185">Reference proteome</keyword>
<dbReference type="EMBL" id="JACIJO010000004">
    <property type="protein sequence ID" value="MBB6328618.1"/>
    <property type="molecule type" value="Genomic_DNA"/>
</dbReference>
<comment type="caution">
    <text evidence="1">The sequence shown here is derived from an EMBL/GenBank/DDBJ whole genome shotgun (WGS) entry which is preliminary data.</text>
</comment>
<dbReference type="PROSITE" id="PS51257">
    <property type="entry name" value="PROKAR_LIPOPROTEIN"/>
    <property type="match status" value="1"/>
</dbReference>
<gene>
    <name evidence="1" type="ORF">FHS59_004274</name>
</gene>
<protein>
    <submittedName>
        <fullName evidence="1">Uncharacterized protein</fullName>
    </submittedName>
</protein>
<sequence>MKKNPLILWSIAFIIFVSSCSEKTEVITQEEKNYEWVLIDSLDLNFLGNPMLSDVSKDGETLLFYDYTSKQILVVDKEGTINSSFSKEEDTPDSYGNLLERPGFFKSNQLTAFGRNGLFFYNLEGELIKKIPHPETLGATGSINHAGKSTETITLQGKEYILTKSVRTRNTFPGEQLFYDSYRAIELVDKDSETMTEMIPFEEGSLFLNGKGYHPSDYTAAYEAYDGKLYFVHGGDPKLFSYQISPEEATLDTIIQLDIPNFFSPEGKDRAEFQKGTVTIYGGTAAVRNIHVIDNLLLLDFYSGQDPIKAEEAESLWAGGNEEEARALYKKLEDDTPKGTILYSLPDLKYLGMVPPPENTGGRSYASANGFAWFQKLPDPDVEEDFLRIYKMKLVEK</sequence>
<accession>A0A841N106</accession>
<evidence type="ECO:0000313" key="1">
    <source>
        <dbReference type="EMBL" id="MBB6328618.1"/>
    </source>
</evidence>
<dbReference type="RefSeq" id="WP_184497876.1">
    <property type="nucleotide sequence ID" value="NZ_JACIJO010000004.1"/>
</dbReference>